<reference evidence="2 3" key="1">
    <citation type="submission" date="2023-06" db="EMBL/GenBank/DDBJ databases">
        <title>Sporosarcina sp. nov., isolated from Korean traditional fermented seafood 'Jeotgal'.</title>
        <authorList>
            <person name="Yang A.I."/>
            <person name="Shin N.-R."/>
        </authorList>
    </citation>
    <scope>NUCLEOTIDE SEQUENCE [LARGE SCALE GENOMIC DNA]</scope>
    <source>
        <strain evidence="2 3">KCTC13119</strain>
    </source>
</reference>
<comment type="caution">
    <text evidence="2">The sequence shown here is derived from an EMBL/GenBank/DDBJ whole genome shotgun (WGS) entry which is preliminary data.</text>
</comment>
<keyword evidence="1" id="KW-1133">Transmembrane helix</keyword>
<evidence type="ECO:0008006" key="4">
    <source>
        <dbReference type="Google" id="ProtNLM"/>
    </source>
</evidence>
<keyword evidence="3" id="KW-1185">Reference proteome</keyword>
<feature type="transmembrane region" description="Helical" evidence="1">
    <location>
        <begin position="7"/>
        <end position="29"/>
    </location>
</feature>
<dbReference type="Proteomes" id="UP001282284">
    <property type="component" value="Unassembled WGS sequence"/>
</dbReference>
<gene>
    <name evidence="2" type="ORF">QT711_07535</name>
</gene>
<feature type="transmembrane region" description="Helical" evidence="1">
    <location>
        <begin position="190"/>
        <end position="208"/>
    </location>
</feature>
<sequence>MMKSIRISFVVIFMIGLLYFYLTGINAVAEEAPAQQDVDINISPGGAPLFQVENMKPGDWAPRMVTVQNVGIQDFDYSVRVQNTGDPKLFNALVLEIQAGEHILYDGRMTDFDAMPSRKLVSGSEESLEMVIRFPEHLGNDYQGLEAAFSFQFVAEGQGNLVVHTMTEGLIGSSGIAQTLPTFPISLTNTIYLLITGLCLLTATLIIMRQYNRMKPV</sequence>
<keyword evidence="1" id="KW-0472">Membrane</keyword>
<keyword evidence="1" id="KW-0812">Transmembrane</keyword>
<evidence type="ECO:0000313" key="2">
    <source>
        <dbReference type="EMBL" id="MDW0113034.1"/>
    </source>
</evidence>
<protein>
    <recommendedName>
        <fullName evidence="4">LPXTG-motif cell wall anchor domain-containing protein</fullName>
    </recommendedName>
</protein>
<evidence type="ECO:0000256" key="1">
    <source>
        <dbReference type="SAM" id="Phobius"/>
    </source>
</evidence>
<name>A0ABU4G7T4_9BACL</name>
<evidence type="ECO:0000313" key="3">
    <source>
        <dbReference type="Proteomes" id="UP001282284"/>
    </source>
</evidence>
<accession>A0ABU4G7T4</accession>
<dbReference type="EMBL" id="JAUBDI010000005">
    <property type="protein sequence ID" value="MDW0113034.1"/>
    <property type="molecule type" value="Genomic_DNA"/>
</dbReference>
<organism evidence="2 3">
    <name type="scientific">Sporosarcina saromensis</name>
    <dbReference type="NCBI Taxonomy" id="359365"/>
    <lineage>
        <taxon>Bacteria</taxon>
        <taxon>Bacillati</taxon>
        <taxon>Bacillota</taxon>
        <taxon>Bacilli</taxon>
        <taxon>Bacillales</taxon>
        <taxon>Caryophanaceae</taxon>
        <taxon>Sporosarcina</taxon>
    </lineage>
</organism>
<dbReference type="RefSeq" id="WP_317943115.1">
    <property type="nucleotide sequence ID" value="NZ_JAUBDI010000005.1"/>
</dbReference>
<proteinExistence type="predicted"/>